<proteinExistence type="predicted"/>
<keyword evidence="2" id="KW-1185">Reference proteome</keyword>
<dbReference type="InParanoid" id="A0A165E612"/>
<protein>
    <submittedName>
        <fullName evidence="1">Uncharacterized protein</fullName>
    </submittedName>
</protein>
<reference evidence="1 2" key="1">
    <citation type="journal article" date="2016" name="Mol. Biol. Evol.">
        <title>Comparative Genomics of Early-Diverging Mushroom-Forming Fungi Provides Insights into the Origins of Lignocellulose Decay Capabilities.</title>
        <authorList>
            <person name="Nagy L.G."/>
            <person name="Riley R."/>
            <person name="Tritt A."/>
            <person name="Adam C."/>
            <person name="Daum C."/>
            <person name="Floudas D."/>
            <person name="Sun H."/>
            <person name="Yadav J.S."/>
            <person name="Pangilinan J."/>
            <person name="Larsson K.H."/>
            <person name="Matsuura K."/>
            <person name="Barry K."/>
            <person name="Labutti K."/>
            <person name="Kuo R."/>
            <person name="Ohm R.A."/>
            <person name="Bhattacharya S.S."/>
            <person name="Shirouzu T."/>
            <person name="Yoshinaga Y."/>
            <person name="Martin F.M."/>
            <person name="Grigoriev I.V."/>
            <person name="Hibbett D.S."/>
        </authorList>
    </citation>
    <scope>NUCLEOTIDE SEQUENCE [LARGE SCALE GENOMIC DNA]</scope>
    <source>
        <strain evidence="1 2">HHB12733</strain>
    </source>
</reference>
<accession>A0A165E612</accession>
<evidence type="ECO:0000313" key="2">
    <source>
        <dbReference type="Proteomes" id="UP000076842"/>
    </source>
</evidence>
<gene>
    <name evidence="1" type="ORF">CALCODRAFT_485766</name>
</gene>
<name>A0A165E612_9BASI</name>
<dbReference type="Proteomes" id="UP000076842">
    <property type="component" value="Unassembled WGS sequence"/>
</dbReference>
<sequence length="226" mass="22625">MALGEYGAGSGPRTEAERGCSPPLVAACAAVATLALSTRPDSSRQTRTKSIAAQRYTVHHFVSAFQTSSIAGPTRSPALAQNYTTHPTPTPSITPITTAHPATPVHPPPTPIRPHLAPAVCGRPVLLGTIGLPLTGPFGLIARVTLPVLLGPAPVPVPAPVPGPVPAPPPPPPLVRPVLPGAAAAPVCTSSGTAASSHPAPPAARFVHAASGVGRAGEERVGRAFG</sequence>
<organism evidence="1 2">
    <name type="scientific">Calocera cornea HHB12733</name>
    <dbReference type="NCBI Taxonomy" id="1353952"/>
    <lineage>
        <taxon>Eukaryota</taxon>
        <taxon>Fungi</taxon>
        <taxon>Dikarya</taxon>
        <taxon>Basidiomycota</taxon>
        <taxon>Agaricomycotina</taxon>
        <taxon>Dacrymycetes</taxon>
        <taxon>Dacrymycetales</taxon>
        <taxon>Dacrymycetaceae</taxon>
        <taxon>Calocera</taxon>
    </lineage>
</organism>
<evidence type="ECO:0000313" key="1">
    <source>
        <dbReference type="EMBL" id="KZT54171.1"/>
    </source>
</evidence>
<dbReference type="EMBL" id="KV424020">
    <property type="protein sequence ID" value="KZT54171.1"/>
    <property type="molecule type" value="Genomic_DNA"/>
</dbReference>
<dbReference type="AlphaFoldDB" id="A0A165E612"/>